<proteinExistence type="predicted"/>
<keyword evidence="1" id="KW-1133">Transmembrane helix</keyword>
<evidence type="ECO:0000313" key="4">
    <source>
        <dbReference type="Proteomes" id="UP000198282"/>
    </source>
</evidence>
<organism evidence="3 4">
    <name type="scientific">Streptosporangium subroseum</name>
    <dbReference type="NCBI Taxonomy" id="106412"/>
    <lineage>
        <taxon>Bacteria</taxon>
        <taxon>Bacillati</taxon>
        <taxon>Actinomycetota</taxon>
        <taxon>Actinomycetes</taxon>
        <taxon>Streptosporangiales</taxon>
        <taxon>Streptosporangiaceae</taxon>
        <taxon>Streptosporangium</taxon>
    </lineage>
</organism>
<name>A0A239M480_9ACTN</name>
<feature type="transmembrane region" description="Helical" evidence="1">
    <location>
        <begin position="13"/>
        <end position="34"/>
    </location>
</feature>
<dbReference type="AlphaFoldDB" id="A0A239M480"/>
<feature type="transmembrane region" description="Helical" evidence="1">
    <location>
        <begin position="123"/>
        <end position="141"/>
    </location>
</feature>
<dbReference type="InterPro" id="IPR019251">
    <property type="entry name" value="DUF2231_TM"/>
</dbReference>
<dbReference type="Pfam" id="PF09990">
    <property type="entry name" value="DUF2231"/>
    <property type="match status" value="1"/>
</dbReference>
<evidence type="ECO:0000313" key="3">
    <source>
        <dbReference type="EMBL" id="SNT36948.1"/>
    </source>
</evidence>
<dbReference type="Proteomes" id="UP000198282">
    <property type="component" value="Unassembled WGS sequence"/>
</dbReference>
<dbReference type="EMBL" id="FZOD01000037">
    <property type="protein sequence ID" value="SNT36948.1"/>
    <property type="molecule type" value="Genomic_DNA"/>
</dbReference>
<accession>A0A239M480</accession>
<keyword evidence="4" id="KW-1185">Reference proteome</keyword>
<keyword evidence="1" id="KW-0812">Transmembrane</keyword>
<evidence type="ECO:0000259" key="2">
    <source>
        <dbReference type="Pfam" id="PF09990"/>
    </source>
</evidence>
<keyword evidence="1" id="KW-0472">Membrane</keyword>
<dbReference type="RefSeq" id="WP_089210694.1">
    <property type="nucleotide sequence ID" value="NZ_FZOD01000037.1"/>
</dbReference>
<reference evidence="3 4" key="1">
    <citation type="submission" date="2017-06" db="EMBL/GenBank/DDBJ databases">
        <authorList>
            <person name="Kim H.J."/>
            <person name="Triplett B.A."/>
        </authorList>
    </citation>
    <scope>NUCLEOTIDE SEQUENCE [LARGE SCALE GENOMIC DNA]</scope>
    <source>
        <strain evidence="3 4">CGMCC 4.2132</strain>
    </source>
</reference>
<feature type="domain" description="DUF2231" evidence="2">
    <location>
        <begin position="7"/>
        <end position="152"/>
    </location>
</feature>
<gene>
    <name evidence="3" type="ORF">SAMN05216276_103729</name>
</gene>
<protein>
    <recommendedName>
        <fullName evidence="2">DUF2231 domain-containing protein</fullName>
    </recommendedName>
</protein>
<dbReference type="OrthoDB" id="4350867at2"/>
<sequence length="154" mass="16025">MFDEILGLPLHPLIIHVPVILTPLLAVLAIVYALAPRTRGVTTWALVGLAPVVPVSVFAARLSGEAFLESSRFSSVGGEAALRIAEHESFAVPLLIATVTLGLASLGLVHVSRGDRFGRPVRLAVSGLTVVLAVVALYYVVRAGHSGATAAWGS</sequence>
<feature type="transmembrane region" description="Helical" evidence="1">
    <location>
        <begin position="41"/>
        <end position="62"/>
    </location>
</feature>
<feature type="transmembrane region" description="Helical" evidence="1">
    <location>
        <begin position="90"/>
        <end position="111"/>
    </location>
</feature>
<evidence type="ECO:0000256" key="1">
    <source>
        <dbReference type="SAM" id="Phobius"/>
    </source>
</evidence>